<dbReference type="GO" id="GO:0006355">
    <property type="term" value="P:regulation of DNA-templated transcription"/>
    <property type="evidence" value="ECO:0007669"/>
    <property type="project" value="InterPro"/>
</dbReference>
<comment type="caution">
    <text evidence="3">The sequence shown here is derived from an EMBL/GenBank/DDBJ whole genome shotgun (WGS) entry which is preliminary data.</text>
</comment>
<dbReference type="PATRIC" id="fig|1401327.3.peg.462"/>
<evidence type="ECO:0000256" key="1">
    <source>
        <dbReference type="ARBA" id="ARBA00023125"/>
    </source>
</evidence>
<dbReference type="GO" id="GO:0003677">
    <property type="term" value="F:DNA binding"/>
    <property type="evidence" value="ECO:0007669"/>
    <property type="project" value="UniProtKB-KW"/>
</dbReference>
<organism evidence="3 4">
    <name type="scientific">Shigella dysenteriae WRSd3</name>
    <dbReference type="NCBI Taxonomy" id="1401327"/>
    <lineage>
        <taxon>Bacteria</taxon>
        <taxon>Pseudomonadati</taxon>
        <taxon>Pseudomonadota</taxon>
        <taxon>Gammaproteobacteria</taxon>
        <taxon>Enterobacterales</taxon>
        <taxon>Enterobacteriaceae</taxon>
        <taxon>Shigella</taxon>
    </lineage>
</organism>
<dbReference type="SUPFAM" id="SSF46894">
    <property type="entry name" value="C-terminal effector domain of the bipartite response regulators"/>
    <property type="match status" value="1"/>
</dbReference>
<feature type="domain" description="HTH luxR-type" evidence="2">
    <location>
        <begin position="135"/>
        <end position="200"/>
    </location>
</feature>
<proteinExistence type="predicted"/>
<dbReference type="InterPro" id="IPR000792">
    <property type="entry name" value="Tscrpt_reg_LuxR_C"/>
</dbReference>
<dbReference type="AlphaFoldDB" id="A0A090NYT2"/>
<name>A0A090NYT2_SHIDY</name>
<sequence>MNNDSDKDVNNEKDDMFETITAKEQVMIFLMTKDSFLLQGFWQLKDNHEMIKINSLSEIKKVGNKPFKLIIDTYHNHILDEEAIKFLEKLDAERIIVLAPYHISKLKAKAPIYFVSRKESIKNLLEITYGKHLPHKNSELCFSHNQFKIMQLILKNKNESNITSTLNISQQTLKIQKFNIMYKLKLRRMSDIVTLGITSYF</sequence>
<dbReference type="Gene3D" id="1.10.10.10">
    <property type="entry name" value="Winged helix-like DNA-binding domain superfamily/Winged helix DNA-binding domain"/>
    <property type="match status" value="1"/>
</dbReference>
<evidence type="ECO:0000313" key="4">
    <source>
        <dbReference type="Proteomes" id="UP000017944"/>
    </source>
</evidence>
<accession>A0A090NYT2</accession>
<evidence type="ECO:0000313" key="3">
    <source>
        <dbReference type="EMBL" id="ESU81808.1"/>
    </source>
</evidence>
<reference evidence="3 4" key="1">
    <citation type="submission" date="2013-10" db="EMBL/GenBank/DDBJ databases">
        <title>Draft genomes and the virulence plasmids of Sd1617 vaccine constructs: WRSd3 and WRSd5.</title>
        <authorList>
            <person name="Aksomboon Vongsawan A."/>
            <person name="Venkatesan M.M."/>
            <person name="Vaisvil B."/>
            <person name="Emel G."/>
            <person name="Kepatral V."/>
            <person name="Sethabutr O."/>
            <person name="Serichantalergs O."/>
            <person name="Mason C."/>
        </authorList>
    </citation>
    <scope>NUCLEOTIDE SEQUENCE [LARGE SCALE GENOMIC DNA]</scope>
    <source>
        <strain evidence="3 4">WRSd3</strain>
    </source>
</reference>
<dbReference type="Pfam" id="PF00196">
    <property type="entry name" value="GerE"/>
    <property type="match status" value="1"/>
</dbReference>
<dbReference type="EMBL" id="AXUT01000036">
    <property type="protein sequence ID" value="ESU81808.1"/>
    <property type="molecule type" value="Genomic_DNA"/>
</dbReference>
<protein>
    <submittedName>
        <fullName evidence="3">Transcriptional regulator gadE</fullName>
    </submittedName>
</protein>
<evidence type="ECO:0000259" key="2">
    <source>
        <dbReference type="PROSITE" id="PS50043"/>
    </source>
</evidence>
<keyword evidence="1" id="KW-0238">DNA-binding</keyword>
<gene>
    <name evidence="3" type="ORF">WRSd3_00501</name>
</gene>
<dbReference type="InterPro" id="IPR016032">
    <property type="entry name" value="Sig_transdc_resp-reg_C-effctor"/>
</dbReference>
<dbReference type="Proteomes" id="UP000017944">
    <property type="component" value="Unassembled WGS sequence"/>
</dbReference>
<dbReference type="InterPro" id="IPR036388">
    <property type="entry name" value="WH-like_DNA-bd_sf"/>
</dbReference>
<dbReference type="PROSITE" id="PS50043">
    <property type="entry name" value="HTH_LUXR_2"/>
    <property type="match status" value="1"/>
</dbReference>